<evidence type="ECO:0000256" key="4">
    <source>
        <dbReference type="SAM" id="Coils"/>
    </source>
</evidence>
<evidence type="ECO:0000256" key="3">
    <source>
        <dbReference type="ARBA" id="ARBA00035659"/>
    </source>
</evidence>
<dbReference type="GO" id="GO:0031412">
    <property type="term" value="P:gas vesicle organization"/>
    <property type="evidence" value="ECO:0007669"/>
    <property type="project" value="InterPro"/>
</dbReference>
<dbReference type="OrthoDB" id="1448580at2"/>
<dbReference type="PANTHER" id="PTHR40137:SF2">
    <property type="entry name" value="PROTEIN GVPK 1"/>
    <property type="match status" value="1"/>
</dbReference>
<protein>
    <submittedName>
        <fullName evidence="6">Gas vesicle protein K</fullName>
    </submittedName>
</protein>
<feature type="region of interest" description="Disordered" evidence="5">
    <location>
        <begin position="1"/>
        <end position="20"/>
    </location>
</feature>
<evidence type="ECO:0000256" key="1">
    <source>
        <dbReference type="ARBA" id="ARBA00022987"/>
    </source>
</evidence>
<evidence type="ECO:0000256" key="5">
    <source>
        <dbReference type="SAM" id="MobiDB-lite"/>
    </source>
</evidence>
<keyword evidence="1" id="KW-0304">Gas vesicle</keyword>
<proteinExistence type="inferred from homology"/>
<evidence type="ECO:0000256" key="2">
    <source>
        <dbReference type="ARBA" id="ARBA00035108"/>
    </source>
</evidence>
<dbReference type="InterPro" id="IPR007805">
    <property type="entry name" value="GvpK"/>
</dbReference>
<comment type="subcellular location">
    <subcellularLocation>
        <location evidence="2">Gas vesicle</location>
    </subcellularLocation>
</comment>
<dbReference type="PANTHER" id="PTHR40137">
    <property type="entry name" value="PROTEIN GVPK 1"/>
    <property type="match status" value="1"/>
</dbReference>
<evidence type="ECO:0000313" key="7">
    <source>
        <dbReference type="Proteomes" id="UP000248214"/>
    </source>
</evidence>
<keyword evidence="4" id="KW-0175">Coiled coil</keyword>
<reference evidence="6 7" key="1">
    <citation type="submission" date="2017-10" db="EMBL/GenBank/DDBJ databases">
        <title>Bacillus sp. nov., a halophilic bacterium isolated from a Keqin Lake.</title>
        <authorList>
            <person name="Wang H."/>
        </authorList>
    </citation>
    <scope>NUCLEOTIDE SEQUENCE [LARGE SCALE GENOMIC DNA]</scope>
    <source>
        <strain evidence="6 7">KQ-12</strain>
    </source>
</reference>
<comment type="caution">
    <text evidence="6">The sequence shown here is derived from an EMBL/GenBank/DDBJ whole genome shotgun (WGS) entry which is preliminary data.</text>
</comment>
<dbReference type="GO" id="GO:0031411">
    <property type="term" value="C:gas vesicle"/>
    <property type="evidence" value="ECO:0007669"/>
    <property type="project" value="UniProtKB-SubCell"/>
</dbReference>
<sequence length="99" mass="10971">MIVGGGEPAHRPTGKIALDPEKAEEGLAQLVMTVMELLRQLVERQAMRRVEGGTLSDEQEEQLGVALMNLEEKMEELKEVFDLDDEDLNIDLGPLGNLL</sequence>
<feature type="coiled-coil region" evidence="4">
    <location>
        <begin position="60"/>
        <end position="87"/>
    </location>
</feature>
<evidence type="ECO:0000313" key="6">
    <source>
        <dbReference type="EMBL" id="PYZ95331.1"/>
    </source>
</evidence>
<dbReference type="AlphaFoldDB" id="A0A323TK08"/>
<gene>
    <name evidence="6" type="ORF">CR194_03645</name>
</gene>
<dbReference type="Pfam" id="PF05121">
    <property type="entry name" value="GvpK"/>
    <property type="match status" value="1"/>
</dbReference>
<organism evidence="6 7">
    <name type="scientific">Salipaludibacillus keqinensis</name>
    <dbReference type="NCBI Taxonomy" id="2045207"/>
    <lineage>
        <taxon>Bacteria</taxon>
        <taxon>Bacillati</taxon>
        <taxon>Bacillota</taxon>
        <taxon>Bacilli</taxon>
        <taxon>Bacillales</taxon>
        <taxon>Bacillaceae</taxon>
    </lineage>
</organism>
<accession>A0A323TK08</accession>
<comment type="similarity">
    <text evidence="3">Belongs to the gas vesicle GvpK family.</text>
</comment>
<dbReference type="EMBL" id="PDOD01000001">
    <property type="protein sequence ID" value="PYZ95331.1"/>
    <property type="molecule type" value="Genomic_DNA"/>
</dbReference>
<name>A0A323TK08_9BACI</name>
<keyword evidence="7" id="KW-1185">Reference proteome</keyword>
<dbReference type="Proteomes" id="UP000248214">
    <property type="component" value="Unassembled WGS sequence"/>
</dbReference>